<dbReference type="PANTHER" id="PTHR31084">
    <property type="entry name" value="ALPHA-L-FUCOSIDASE 2"/>
    <property type="match status" value="1"/>
</dbReference>
<dbReference type="GO" id="GO:0016787">
    <property type="term" value="F:hydrolase activity"/>
    <property type="evidence" value="ECO:0007669"/>
    <property type="project" value="UniProtKB-KW"/>
</dbReference>
<name>A0ABV4T2F3_9ACTN</name>
<dbReference type="Pfam" id="PF14498">
    <property type="entry name" value="Glyco_hyd_65N_2"/>
    <property type="match status" value="1"/>
</dbReference>
<dbReference type="InterPro" id="IPR013780">
    <property type="entry name" value="Glyco_hydro_b"/>
</dbReference>
<gene>
    <name evidence="4" type="ORF">ACEG43_47555</name>
</gene>
<dbReference type="RefSeq" id="WP_372567462.1">
    <property type="nucleotide sequence ID" value="NZ_JBGOSP010000069.1"/>
</dbReference>
<accession>A0ABV4T2F3</accession>
<dbReference type="EMBL" id="JBGOSP010000069">
    <property type="protein sequence ID" value="MFA3843661.1"/>
    <property type="molecule type" value="Genomic_DNA"/>
</dbReference>
<evidence type="ECO:0000259" key="3">
    <source>
        <dbReference type="Pfam" id="PF22124"/>
    </source>
</evidence>
<dbReference type="PANTHER" id="PTHR31084:SF0">
    <property type="entry name" value="ALPHA-L-FUCOSIDASE 2"/>
    <property type="match status" value="1"/>
</dbReference>
<dbReference type="SUPFAM" id="SSF48208">
    <property type="entry name" value="Six-hairpin glycosidases"/>
    <property type="match status" value="1"/>
</dbReference>
<feature type="domain" description="Glycosyl hydrolase family 95 catalytic" evidence="3">
    <location>
        <begin position="289"/>
        <end position="696"/>
    </location>
</feature>
<dbReference type="Gene3D" id="1.50.10.10">
    <property type="match status" value="1"/>
</dbReference>
<dbReference type="PIRSF" id="PIRSF007663">
    <property type="entry name" value="UCP007663"/>
    <property type="match status" value="1"/>
</dbReference>
<keyword evidence="4" id="KW-0378">Hydrolase</keyword>
<dbReference type="InterPro" id="IPR027414">
    <property type="entry name" value="GH95_N_dom"/>
</dbReference>
<evidence type="ECO:0000259" key="1">
    <source>
        <dbReference type="Pfam" id="PF14498"/>
    </source>
</evidence>
<dbReference type="InterPro" id="IPR049053">
    <property type="entry name" value="AFCA-like_C"/>
</dbReference>
<dbReference type="Gene3D" id="2.70.98.50">
    <property type="entry name" value="putative glycoside hydrolase family protein from bacillus halodurans"/>
    <property type="match status" value="1"/>
</dbReference>
<comment type="caution">
    <text evidence="4">The sequence shown here is derived from an EMBL/GenBank/DDBJ whole genome shotgun (WGS) entry which is preliminary data.</text>
</comment>
<protein>
    <submittedName>
        <fullName evidence="4">Glycoside hydrolase N-terminal domain-containing protein</fullName>
    </submittedName>
</protein>
<feature type="domain" description="Alpha fucosidase A-like C-terminal" evidence="2">
    <location>
        <begin position="698"/>
        <end position="756"/>
    </location>
</feature>
<dbReference type="Pfam" id="PF21307">
    <property type="entry name" value="Glyco_hydro_95_C"/>
    <property type="match status" value="1"/>
</dbReference>
<feature type="domain" description="Glycosyl hydrolase family 95 N-terminal" evidence="1">
    <location>
        <begin position="9"/>
        <end position="261"/>
    </location>
</feature>
<dbReference type="InterPro" id="IPR008928">
    <property type="entry name" value="6-hairpin_glycosidase_sf"/>
</dbReference>
<evidence type="ECO:0000313" key="4">
    <source>
        <dbReference type="EMBL" id="MFA3843661.1"/>
    </source>
</evidence>
<dbReference type="Pfam" id="PF22124">
    <property type="entry name" value="Glyco_hydro_95_cat"/>
    <property type="match status" value="1"/>
</dbReference>
<dbReference type="Proteomes" id="UP001571476">
    <property type="component" value="Unassembled WGS sequence"/>
</dbReference>
<proteinExistence type="predicted"/>
<keyword evidence="5" id="KW-1185">Reference proteome</keyword>
<dbReference type="InterPro" id="IPR016518">
    <property type="entry name" value="Alpha-L-fucosidase"/>
</dbReference>
<reference evidence="4 5" key="1">
    <citation type="submission" date="2024-08" db="EMBL/GenBank/DDBJ databases">
        <title>Genome sequence of Streptomyces aureus CACIA-1.46HGO.</title>
        <authorList>
            <person name="Evangelista-Martinez Z."/>
        </authorList>
    </citation>
    <scope>NUCLEOTIDE SEQUENCE [LARGE SCALE GENOMIC DNA]</scope>
    <source>
        <strain evidence="4 5">CACIA-1.46HGO</strain>
    </source>
</reference>
<dbReference type="InterPro" id="IPR054363">
    <property type="entry name" value="GH95_cat"/>
</dbReference>
<evidence type="ECO:0000313" key="5">
    <source>
        <dbReference type="Proteomes" id="UP001571476"/>
    </source>
</evidence>
<organism evidence="4 5">
    <name type="scientific">Streptomyces aureus</name>
    <dbReference type="NCBI Taxonomy" id="193461"/>
    <lineage>
        <taxon>Bacteria</taxon>
        <taxon>Bacillati</taxon>
        <taxon>Actinomycetota</taxon>
        <taxon>Actinomycetes</taxon>
        <taxon>Kitasatosporales</taxon>
        <taxon>Streptomycetaceae</taxon>
        <taxon>Streptomyces</taxon>
    </lineage>
</organism>
<dbReference type="InterPro" id="IPR012341">
    <property type="entry name" value="6hp_glycosidase-like_sf"/>
</dbReference>
<dbReference type="Gene3D" id="2.60.40.1180">
    <property type="entry name" value="Golgi alpha-mannosidase II"/>
    <property type="match status" value="1"/>
</dbReference>
<sequence>MSDRPDVRLWYRQPARSFHEALPLGNGRLGAMIHGGRPDTGGPGERIDLNADTLWSGMPGPRDRPGGAEHLPALRAAVLDDHDYARADKLAAHMQGPFGEAYQPVAALHLVPADEELGQESGEYVRSLDLDTAVHHVSYAAGGGSVLRETFVSAPAGLLVSRVTSTAPDGISFTARFTAPHPGALHAVERGVLTVSGRAPAHFAFGEEAPLHYRPDAGTGFAAGLRIAATGGTVEHSGTSVTVRGAREVVLLVAVETGYRGHLESPAGPGEGPLDDVVRVLDTAASEPYERLRAAHVTEHRRYFRTTTLHLGGGSSERRALPTDARLDALRAGEPDPGLSALHFAYGRYLLIASSRPGTEPANLQGIWNTETTPAWSSNWTTNINLQMNYWPADVCGLAALNQPLFDLIADLADPGAATAAAYYGAGGWVAHHNLDVWRTTNPVGGLPIWSVWPMAGAWLCAHLWQHYLFHGDRTFLADRAYPLMRGAARFLLDFLTEDGEGRLVTCPSTSPEHQFLLPDGTPAAVSAGATMDYWLADELLANTAAAAQLLDRDREFAAALDLARARLRRPRTDGEGRLLEWWEDFTEEQPGHVHLTHLYGLFPGSAIDPLTAPELLEAARLALRRRLDNGGGYTGWSAAWVVALAARMGDAELAHTHARRILADLTTPSLLGLHPPGIFQIDGNFGATAAIAEMLLQSHNGLLRLLPALPAAWPDGSVTGLRARGGLRVDLVWRGGLLSEAVLYADREADADVEVLLPDGTPRMTLDGDARHVQGRPGPGLRLLLASGGVCRLSAAG</sequence>
<evidence type="ECO:0000259" key="2">
    <source>
        <dbReference type="Pfam" id="PF21307"/>
    </source>
</evidence>